<evidence type="ECO:0000256" key="1">
    <source>
        <dbReference type="SAM" id="Phobius"/>
    </source>
</evidence>
<organism evidence="2 3">
    <name type="scientific">Larkinella humicola</name>
    <dbReference type="NCBI Taxonomy" id="2607654"/>
    <lineage>
        <taxon>Bacteria</taxon>
        <taxon>Pseudomonadati</taxon>
        <taxon>Bacteroidota</taxon>
        <taxon>Cytophagia</taxon>
        <taxon>Cytophagales</taxon>
        <taxon>Spirosomataceae</taxon>
        <taxon>Larkinella</taxon>
    </lineage>
</organism>
<keyword evidence="1" id="KW-0472">Membrane</keyword>
<dbReference type="Proteomes" id="UP000326344">
    <property type="component" value="Unassembled WGS sequence"/>
</dbReference>
<keyword evidence="1" id="KW-1133">Transmembrane helix</keyword>
<reference evidence="2 3" key="1">
    <citation type="submission" date="2019-09" db="EMBL/GenBank/DDBJ databases">
        <title>Genome Sequence of Larkinella sp MA1.</title>
        <authorList>
            <person name="Srinivasan S."/>
        </authorList>
    </citation>
    <scope>NUCLEOTIDE SEQUENCE [LARGE SCALE GENOMIC DNA]</scope>
    <source>
        <strain evidence="2 3">MA1</strain>
    </source>
</reference>
<name>A0A5N1J8Q5_9BACT</name>
<protein>
    <submittedName>
        <fullName evidence="2">Uncharacterized protein</fullName>
    </submittedName>
</protein>
<evidence type="ECO:0000313" key="3">
    <source>
        <dbReference type="Proteomes" id="UP000326344"/>
    </source>
</evidence>
<keyword evidence="1" id="KW-0812">Transmembrane</keyword>
<dbReference type="AlphaFoldDB" id="A0A5N1J8Q5"/>
<keyword evidence="3" id="KW-1185">Reference proteome</keyword>
<sequence length="174" mass="19578">MLYLIWTLLNIALGVYFIILCFQAARLLKERIGLYAAVIFTFGLLSFTTNSGKKSVGIRENPDVKKWTYVPRDSIIPGGLKFAHARIDKTWISRIELTVSYGVKKSSNQTVPVEANSVWYGSVTGFNWEPISISAHATTDQEYAYTVIGTLQWKLLGISLYSQPKTYEGSIELK</sequence>
<dbReference type="RefSeq" id="WP_150880441.1">
    <property type="nucleotide sequence ID" value="NZ_VTWS01000007.1"/>
</dbReference>
<feature type="transmembrane region" description="Helical" evidence="1">
    <location>
        <begin position="32"/>
        <end position="49"/>
    </location>
</feature>
<gene>
    <name evidence="2" type="ORF">F0P93_24885</name>
</gene>
<proteinExistence type="predicted"/>
<dbReference type="EMBL" id="VTWS01000007">
    <property type="protein sequence ID" value="KAA9347865.1"/>
    <property type="molecule type" value="Genomic_DNA"/>
</dbReference>
<accession>A0A5N1J8Q5</accession>
<comment type="caution">
    <text evidence="2">The sequence shown here is derived from an EMBL/GenBank/DDBJ whole genome shotgun (WGS) entry which is preliminary data.</text>
</comment>
<feature type="transmembrane region" description="Helical" evidence="1">
    <location>
        <begin position="6"/>
        <end position="25"/>
    </location>
</feature>
<evidence type="ECO:0000313" key="2">
    <source>
        <dbReference type="EMBL" id="KAA9347865.1"/>
    </source>
</evidence>